<name>A0A1G6R125_9PSEU</name>
<dbReference type="GO" id="GO:0005886">
    <property type="term" value="C:plasma membrane"/>
    <property type="evidence" value="ECO:0007669"/>
    <property type="project" value="UniProtKB-SubCell"/>
</dbReference>
<evidence type="ECO:0000256" key="2">
    <source>
        <dbReference type="ARBA" id="ARBA00008193"/>
    </source>
</evidence>
<keyword evidence="5" id="KW-1133">Transmembrane helix</keyword>
<evidence type="ECO:0000256" key="4">
    <source>
        <dbReference type="ARBA" id="ARBA00022692"/>
    </source>
</evidence>
<keyword evidence="8" id="KW-1185">Reference proteome</keyword>
<evidence type="ECO:0000256" key="3">
    <source>
        <dbReference type="ARBA" id="ARBA00022475"/>
    </source>
</evidence>
<evidence type="ECO:0000256" key="5">
    <source>
        <dbReference type="ARBA" id="ARBA00022989"/>
    </source>
</evidence>
<comment type="similarity">
    <text evidence="2">Belongs to the UPF0126 family.</text>
</comment>
<accession>A0A1G6R125</accession>
<evidence type="ECO:0000313" key="7">
    <source>
        <dbReference type="EMBL" id="SDC97934.1"/>
    </source>
</evidence>
<dbReference type="PANTHER" id="PTHR30506">
    <property type="entry name" value="INNER MEMBRANE PROTEIN"/>
    <property type="match status" value="1"/>
</dbReference>
<reference evidence="7 8" key="1">
    <citation type="submission" date="2016-10" db="EMBL/GenBank/DDBJ databases">
        <authorList>
            <person name="de Groot N.N."/>
        </authorList>
    </citation>
    <scope>NUCLEOTIDE SEQUENCE [LARGE SCALE GENOMIC DNA]</scope>
    <source>
        <strain evidence="7 8">CGMCC 4.5506</strain>
    </source>
</reference>
<dbReference type="PANTHER" id="PTHR30506:SF3">
    <property type="entry name" value="UPF0126 INNER MEMBRANE PROTEIN YADS-RELATED"/>
    <property type="match status" value="1"/>
</dbReference>
<keyword evidence="4" id="KW-0812">Transmembrane</keyword>
<dbReference type="STRING" id="530584.SAMN05421630_10519"/>
<sequence>MSTVVTAFAMSESAPTGIDVATRYLDLAGVLACALLGGAVARAERLDLFGFIVVGIVSGLGGGVIRDVLLQHGTPVALTDYAYLPTALAGALIAFVISTSQETWDRLFTVLDAAVIGFWSVTGAQKTLAAGLSWLPAILLGTVTAVGGGATRDVLLGRVPAVFGGNALYATVAAATATVMVVCSYLGVPVAGIVGGILFALVFRLVAVRRGWSLPNGRDWQPQSRLAAIMRGGARTARRGLPSASWQRYRRWRYRKRGEEQ</sequence>
<gene>
    <name evidence="7" type="ORF">SAMN05421630_10519</name>
</gene>
<dbReference type="InterPro" id="IPR005115">
    <property type="entry name" value="Gly_transporter"/>
</dbReference>
<dbReference type="AlphaFoldDB" id="A0A1G6R125"/>
<protein>
    <submittedName>
        <fullName evidence="7">Uncharacterized membrane protein YeiH</fullName>
    </submittedName>
</protein>
<dbReference type="Proteomes" id="UP000199494">
    <property type="component" value="Unassembled WGS sequence"/>
</dbReference>
<keyword evidence="3" id="KW-1003">Cell membrane</keyword>
<keyword evidence="6" id="KW-0472">Membrane</keyword>
<dbReference type="Pfam" id="PF03458">
    <property type="entry name" value="Gly_transporter"/>
    <property type="match status" value="2"/>
</dbReference>
<dbReference type="EMBL" id="FMZE01000005">
    <property type="protein sequence ID" value="SDC97934.1"/>
    <property type="molecule type" value="Genomic_DNA"/>
</dbReference>
<comment type="subcellular location">
    <subcellularLocation>
        <location evidence="1">Cell membrane</location>
        <topology evidence="1">Multi-pass membrane protein</topology>
    </subcellularLocation>
</comment>
<dbReference type="RefSeq" id="WP_245866121.1">
    <property type="nucleotide sequence ID" value="NZ_CP016353.1"/>
</dbReference>
<evidence type="ECO:0000256" key="1">
    <source>
        <dbReference type="ARBA" id="ARBA00004651"/>
    </source>
</evidence>
<organism evidence="7 8">
    <name type="scientific">Prauserella marina</name>
    <dbReference type="NCBI Taxonomy" id="530584"/>
    <lineage>
        <taxon>Bacteria</taxon>
        <taxon>Bacillati</taxon>
        <taxon>Actinomycetota</taxon>
        <taxon>Actinomycetes</taxon>
        <taxon>Pseudonocardiales</taxon>
        <taxon>Pseudonocardiaceae</taxon>
        <taxon>Prauserella</taxon>
    </lineage>
</organism>
<proteinExistence type="inferred from homology"/>
<evidence type="ECO:0000313" key="8">
    <source>
        <dbReference type="Proteomes" id="UP000199494"/>
    </source>
</evidence>
<evidence type="ECO:0000256" key="6">
    <source>
        <dbReference type="ARBA" id="ARBA00023136"/>
    </source>
</evidence>